<accession>A0A4Y8KYB5</accession>
<name>A0A4Y8KYB5_9BACT</name>
<dbReference type="Proteomes" id="UP000297861">
    <property type="component" value="Unassembled WGS sequence"/>
</dbReference>
<evidence type="ECO:0000313" key="1">
    <source>
        <dbReference type="EMBL" id="TFD94646.1"/>
    </source>
</evidence>
<comment type="caution">
    <text evidence="1">The sequence shown here is derived from an EMBL/GenBank/DDBJ whole genome shotgun (WGS) entry which is preliminary data.</text>
</comment>
<organism evidence="1 2">
    <name type="scientific">Dysgonomonas capnocytophagoides</name>
    <dbReference type="NCBI Taxonomy" id="45254"/>
    <lineage>
        <taxon>Bacteria</taxon>
        <taxon>Pseudomonadati</taxon>
        <taxon>Bacteroidota</taxon>
        <taxon>Bacteroidia</taxon>
        <taxon>Bacteroidales</taxon>
        <taxon>Dysgonomonadaceae</taxon>
        <taxon>Dysgonomonas</taxon>
    </lineage>
</organism>
<dbReference type="AlphaFoldDB" id="A0A4Y8KYB5"/>
<protein>
    <submittedName>
        <fullName evidence="1">Uncharacterized protein</fullName>
    </submittedName>
</protein>
<proteinExistence type="predicted"/>
<dbReference type="EMBL" id="SOML01000010">
    <property type="protein sequence ID" value="TFD94646.1"/>
    <property type="molecule type" value="Genomic_DNA"/>
</dbReference>
<keyword evidence="2" id="KW-1185">Reference proteome</keyword>
<sequence length="72" mass="8024">MDAEILGIILQIEVDKKARKVTPSHATDNEVYAICKSRDIDLNKARDSLNSLQKSRKIKAGPTINAKYITVL</sequence>
<evidence type="ECO:0000313" key="2">
    <source>
        <dbReference type="Proteomes" id="UP000297861"/>
    </source>
</evidence>
<dbReference type="RefSeq" id="WP_134437058.1">
    <property type="nucleotide sequence ID" value="NZ_SOML01000010.1"/>
</dbReference>
<gene>
    <name evidence="1" type="ORF">E2605_14835</name>
</gene>
<reference evidence="1 2" key="1">
    <citation type="submission" date="2019-03" db="EMBL/GenBank/DDBJ databases">
        <title>San Antonio Military Medical Center submission to MRSN (WRAIR), pending publication.</title>
        <authorList>
            <person name="Blyth D.M."/>
            <person name="Mccarthy S.L."/>
            <person name="Schall S.E."/>
            <person name="Stam J.A."/>
            <person name="Ong A.C."/>
            <person name="Mcgann P.T."/>
        </authorList>
    </citation>
    <scope>NUCLEOTIDE SEQUENCE [LARGE SCALE GENOMIC DNA]</scope>
    <source>
        <strain evidence="1 2">MRSN571793</strain>
    </source>
</reference>